<dbReference type="EMBL" id="JAUEPR010000050">
    <property type="protein sequence ID" value="KAK0471487.1"/>
    <property type="molecule type" value="Genomic_DNA"/>
</dbReference>
<accession>A0AA39NTB6</accession>
<keyword evidence="3" id="KW-1185">Reference proteome</keyword>
<dbReference type="InterPro" id="IPR025476">
    <property type="entry name" value="Helitron_helicase-like"/>
</dbReference>
<evidence type="ECO:0000313" key="2">
    <source>
        <dbReference type="EMBL" id="KAK0471487.1"/>
    </source>
</evidence>
<name>A0AA39NTB6_9AGAR</name>
<evidence type="ECO:0000259" key="1">
    <source>
        <dbReference type="Pfam" id="PF14214"/>
    </source>
</evidence>
<organism evidence="2 3">
    <name type="scientific">Armillaria novae-zelandiae</name>
    <dbReference type="NCBI Taxonomy" id="153914"/>
    <lineage>
        <taxon>Eukaryota</taxon>
        <taxon>Fungi</taxon>
        <taxon>Dikarya</taxon>
        <taxon>Basidiomycota</taxon>
        <taxon>Agaricomycotina</taxon>
        <taxon>Agaricomycetes</taxon>
        <taxon>Agaricomycetidae</taxon>
        <taxon>Agaricales</taxon>
        <taxon>Marasmiineae</taxon>
        <taxon>Physalacriaceae</taxon>
        <taxon>Armillaria</taxon>
    </lineage>
</organism>
<sequence>MGVSDVESVKIQGRTFQAAALRNLVRPPDEKPDLTVFKGSAAIGEYNNPDLLKGMFPTLFPFGRGGFEEPHRKVSLAFETQANYCLDLKDRCFRYHDAFIFVVMNMIQHRQAHLHTHFTVNSKDFANVAEDIVGVKLSTLKNVAKHLEEEGRVADLSEEEKKVFTLLSKVKTIASKVTGSEASKILYRNEILAYCGHFGIPHIFFTANPVPQHSPLFQLMCGDLSIDLDKRFPKVVDTVKRAMRLAKDPVAALDFFNFSCKAMIQYLFGWDFKRKCSTKEGGIIGHLKAFYGTNE</sequence>
<dbReference type="Proteomes" id="UP001175227">
    <property type="component" value="Unassembled WGS sequence"/>
</dbReference>
<dbReference type="AlphaFoldDB" id="A0AA39NTB6"/>
<gene>
    <name evidence="2" type="ORF">IW261DRAFT_1344416</name>
</gene>
<proteinExistence type="predicted"/>
<comment type="caution">
    <text evidence="2">The sequence shown here is derived from an EMBL/GenBank/DDBJ whole genome shotgun (WGS) entry which is preliminary data.</text>
</comment>
<feature type="domain" description="Helitron helicase-like" evidence="1">
    <location>
        <begin position="85"/>
        <end position="295"/>
    </location>
</feature>
<evidence type="ECO:0000313" key="3">
    <source>
        <dbReference type="Proteomes" id="UP001175227"/>
    </source>
</evidence>
<dbReference type="Pfam" id="PF14214">
    <property type="entry name" value="Helitron_like_N"/>
    <property type="match status" value="1"/>
</dbReference>
<feature type="non-terminal residue" evidence="2">
    <location>
        <position position="295"/>
    </location>
</feature>
<reference evidence="2" key="1">
    <citation type="submission" date="2023-06" db="EMBL/GenBank/DDBJ databases">
        <authorList>
            <consortium name="Lawrence Berkeley National Laboratory"/>
            <person name="Ahrendt S."/>
            <person name="Sahu N."/>
            <person name="Indic B."/>
            <person name="Wong-Bajracharya J."/>
            <person name="Merenyi Z."/>
            <person name="Ke H.-M."/>
            <person name="Monk M."/>
            <person name="Kocsube S."/>
            <person name="Drula E."/>
            <person name="Lipzen A."/>
            <person name="Balint B."/>
            <person name="Henrissat B."/>
            <person name="Andreopoulos B."/>
            <person name="Martin F.M."/>
            <person name="Harder C.B."/>
            <person name="Rigling D."/>
            <person name="Ford K.L."/>
            <person name="Foster G.D."/>
            <person name="Pangilinan J."/>
            <person name="Papanicolaou A."/>
            <person name="Barry K."/>
            <person name="LaButti K."/>
            <person name="Viragh M."/>
            <person name="Koriabine M."/>
            <person name="Yan M."/>
            <person name="Riley R."/>
            <person name="Champramary S."/>
            <person name="Plett K.L."/>
            <person name="Tsai I.J."/>
            <person name="Slot J."/>
            <person name="Sipos G."/>
            <person name="Plett J."/>
            <person name="Nagy L.G."/>
            <person name="Grigoriev I.V."/>
        </authorList>
    </citation>
    <scope>NUCLEOTIDE SEQUENCE</scope>
    <source>
        <strain evidence="2">ICMP 16352</strain>
    </source>
</reference>
<protein>
    <recommendedName>
        <fullName evidence="1">Helitron helicase-like domain-containing protein</fullName>
    </recommendedName>
</protein>